<sequence>MTTFLPVIIRKSAYGEPIVANKQARKEIKIEHSKRSEKQMPKKRFVKAGKVKSVVEAKSESESDNDEASTSVQASVSRRRKISLTDKEITVHRPRGHPPASSSRNSNKNNPSGQRKTSHTSDFKITVRRRRGHPLASSPGNSNKSNSFRQRKTSYRSDFEDDPDSPLFKRVRLSSVESDSDKYRELRDRNNEASRK</sequence>
<name>A0AAD8EB61_DIPPU</name>
<evidence type="ECO:0000256" key="1">
    <source>
        <dbReference type="SAM" id="MobiDB-lite"/>
    </source>
</evidence>
<feature type="compositionally biased region" description="Basic and acidic residues" evidence="1">
    <location>
        <begin position="179"/>
        <end position="196"/>
    </location>
</feature>
<dbReference type="AlphaFoldDB" id="A0AAD8EB61"/>
<dbReference type="Proteomes" id="UP001233999">
    <property type="component" value="Unassembled WGS sequence"/>
</dbReference>
<dbReference type="EMBL" id="JASPKZ010007602">
    <property type="protein sequence ID" value="KAJ9583424.1"/>
    <property type="molecule type" value="Genomic_DNA"/>
</dbReference>
<keyword evidence="3" id="KW-1185">Reference proteome</keyword>
<feature type="region of interest" description="Disordered" evidence="1">
    <location>
        <begin position="29"/>
        <end position="196"/>
    </location>
</feature>
<organism evidence="2 3">
    <name type="scientific">Diploptera punctata</name>
    <name type="common">Pacific beetle cockroach</name>
    <dbReference type="NCBI Taxonomy" id="6984"/>
    <lineage>
        <taxon>Eukaryota</taxon>
        <taxon>Metazoa</taxon>
        <taxon>Ecdysozoa</taxon>
        <taxon>Arthropoda</taxon>
        <taxon>Hexapoda</taxon>
        <taxon>Insecta</taxon>
        <taxon>Pterygota</taxon>
        <taxon>Neoptera</taxon>
        <taxon>Polyneoptera</taxon>
        <taxon>Dictyoptera</taxon>
        <taxon>Blattodea</taxon>
        <taxon>Blaberoidea</taxon>
        <taxon>Blaberidae</taxon>
        <taxon>Diplopterinae</taxon>
        <taxon>Diploptera</taxon>
    </lineage>
</organism>
<protein>
    <submittedName>
        <fullName evidence="2">Uncharacterized protein</fullName>
    </submittedName>
</protein>
<proteinExistence type="predicted"/>
<reference evidence="2" key="1">
    <citation type="journal article" date="2023" name="IScience">
        <title>Live-bearing cockroach genome reveals convergent evolutionary mechanisms linked to viviparity in insects and beyond.</title>
        <authorList>
            <person name="Fouks B."/>
            <person name="Harrison M.C."/>
            <person name="Mikhailova A.A."/>
            <person name="Marchal E."/>
            <person name="English S."/>
            <person name="Carruthers M."/>
            <person name="Jennings E.C."/>
            <person name="Chiamaka E.L."/>
            <person name="Frigard R.A."/>
            <person name="Pippel M."/>
            <person name="Attardo G.M."/>
            <person name="Benoit J.B."/>
            <person name="Bornberg-Bauer E."/>
            <person name="Tobe S.S."/>
        </authorList>
    </citation>
    <scope>NUCLEOTIDE SEQUENCE</scope>
    <source>
        <strain evidence="2">Stay&amp;Tobe</strain>
    </source>
</reference>
<feature type="compositionally biased region" description="Basic residues" evidence="1">
    <location>
        <begin position="41"/>
        <end position="50"/>
    </location>
</feature>
<gene>
    <name evidence="2" type="ORF">L9F63_022227</name>
</gene>
<evidence type="ECO:0000313" key="3">
    <source>
        <dbReference type="Proteomes" id="UP001233999"/>
    </source>
</evidence>
<reference evidence="2" key="2">
    <citation type="submission" date="2023-05" db="EMBL/GenBank/DDBJ databases">
        <authorList>
            <person name="Fouks B."/>
        </authorList>
    </citation>
    <scope>NUCLEOTIDE SEQUENCE</scope>
    <source>
        <strain evidence="2">Stay&amp;Tobe</strain>
        <tissue evidence="2">Testes</tissue>
    </source>
</reference>
<comment type="caution">
    <text evidence="2">The sequence shown here is derived from an EMBL/GenBank/DDBJ whole genome shotgun (WGS) entry which is preliminary data.</text>
</comment>
<feature type="compositionally biased region" description="Low complexity" evidence="1">
    <location>
        <begin position="98"/>
        <end position="112"/>
    </location>
</feature>
<feature type="compositionally biased region" description="Basic and acidic residues" evidence="1">
    <location>
        <begin position="29"/>
        <end position="40"/>
    </location>
</feature>
<feature type="compositionally biased region" description="Polar residues" evidence="1">
    <location>
        <begin position="138"/>
        <end position="148"/>
    </location>
</feature>
<accession>A0AAD8EB61</accession>
<evidence type="ECO:0000313" key="2">
    <source>
        <dbReference type="EMBL" id="KAJ9583424.1"/>
    </source>
</evidence>